<proteinExistence type="predicted"/>
<dbReference type="AlphaFoldDB" id="A0A2T3QNU9"/>
<reference evidence="1 2" key="1">
    <citation type="submission" date="2018-06" db="EMBL/GenBank/DDBJ databases">
        <authorList>
            <consortium name="Pathogen Informatics"/>
            <person name="Doyle S."/>
        </authorList>
    </citation>
    <scope>NUCLEOTIDE SEQUENCE [LARGE SCALE GENOMIC DNA]</scope>
    <source>
        <strain evidence="1 2">NCTC11647</strain>
    </source>
</reference>
<dbReference type="RefSeq" id="WP_005298862.1">
    <property type="nucleotide sequence ID" value="NZ_CP073684.1"/>
</dbReference>
<dbReference type="EMBL" id="UATL01000001">
    <property type="protein sequence ID" value="SPY28502.1"/>
    <property type="molecule type" value="Genomic_DNA"/>
</dbReference>
<name>A0A2T3QNU9_PHODM</name>
<dbReference type="GO" id="GO:0006974">
    <property type="term" value="P:DNA damage response"/>
    <property type="evidence" value="ECO:0007669"/>
    <property type="project" value="TreeGrafter"/>
</dbReference>
<dbReference type="Proteomes" id="UP000251647">
    <property type="component" value="Unassembled WGS sequence"/>
</dbReference>
<dbReference type="InterPro" id="IPR007488">
    <property type="entry name" value="DUF535"/>
</dbReference>
<organism evidence="1 2">
    <name type="scientific">Photobacterium damselae</name>
    <dbReference type="NCBI Taxonomy" id="38293"/>
    <lineage>
        <taxon>Bacteria</taxon>
        <taxon>Pseudomonadati</taxon>
        <taxon>Pseudomonadota</taxon>
        <taxon>Gammaproteobacteria</taxon>
        <taxon>Vibrionales</taxon>
        <taxon>Vibrionaceae</taxon>
        <taxon>Photobacterium</taxon>
    </lineage>
</organism>
<evidence type="ECO:0000313" key="2">
    <source>
        <dbReference type="Proteomes" id="UP000251647"/>
    </source>
</evidence>
<gene>
    <name evidence="1" type="ORF">NCTC11647_01593</name>
</gene>
<dbReference type="PANTHER" id="PTHR38785:SF1">
    <property type="entry name" value="HOMOLOG OF VIRK"/>
    <property type="match status" value="1"/>
</dbReference>
<protein>
    <submittedName>
        <fullName evidence="1">Protein of uncharacterized function (DUF535)</fullName>
    </submittedName>
</protein>
<dbReference type="OrthoDB" id="6835762at2"/>
<dbReference type="Pfam" id="PF04393">
    <property type="entry name" value="DUF535"/>
    <property type="match status" value="1"/>
</dbReference>
<sequence length="310" mass="36216">MSSLHSSTYKQLCILSQNLHADSTGFKKVRQDVRFKFWGLMHQKTIKNLLQTFDNETLSPVLSIHPKIIKKPFKSYICAKWNTQRRVSSVQQHFQFLQHNFHADALPAIFTADGYQLAEVTDQEENIYRLFINRGQQREGSLGLSLLDSEGNRVYATTVNFETTPYRTMYIGVIQGPNEGIENRQQVIKSLTKSCHGLRPKALILEFALMLARCLNVTHIYGISNQGHIYKSWRYIGRKRSSIVTFDYDAYWQEYGAIQIDKSFYLVPTQPERKDLSQLNRNKRKLYTKRYAWLDELEQSFCQNLTPLKK</sequence>
<dbReference type="PANTHER" id="PTHR38785">
    <property type="entry name" value="HOMOLOG OF VIRK"/>
    <property type="match status" value="1"/>
</dbReference>
<accession>A0A2T3QNU9</accession>
<evidence type="ECO:0000313" key="1">
    <source>
        <dbReference type="EMBL" id="SPY28502.1"/>
    </source>
</evidence>